<accession>A0A6J4T3Y3</accession>
<evidence type="ECO:0000313" key="2">
    <source>
        <dbReference type="EMBL" id="CAA9512778.1"/>
    </source>
</evidence>
<organism evidence="2">
    <name type="scientific">uncultured Solirubrobacteraceae bacterium</name>
    <dbReference type="NCBI Taxonomy" id="1162706"/>
    <lineage>
        <taxon>Bacteria</taxon>
        <taxon>Bacillati</taxon>
        <taxon>Actinomycetota</taxon>
        <taxon>Thermoleophilia</taxon>
        <taxon>Solirubrobacterales</taxon>
        <taxon>Solirubrobacteraceae</taxon>
        <taxon>environmental samples</taxon>
    </lineage>
</organism>
<proteinExistence type="predicted"/>
<reference evidence="2" key="1">
    <citation type="submission" date="2020-02" db="EMBL/GenBank/DDBJ databases">
        <authorList>
            <person name="Meier V. D."/>
        </authorList>
    </citation>
    <scope>NUCLEOTIDE SEQUENCE</scope>
    <source>
        <strain evidence="2">AVDCRST_MAG67</strain>
    </source>
</reference>
<gene>
    <name evidence="2" type="ORF">AVDCRST_MAG67-2890</name>
</gene>
<sequence>MRGFGDARRPVGQAAGCTTPWTPCGSRAPSLDAPERFIRAALEGVP</sequence>
<protein>
    <submittedName>
        <fullName evidence="2">Uncharacterized protein</fullName>
    </submittedName>
</protein>
<dbReference type="AlphaFoldDB" id="A0A6J4T3Y3"/>
<evidence type="ECO:0000256" key="1">
    <source>
        <dbReference type="SAM" id="MobiDB-lite"/>
    </source>
</evidence>
<name>A0A6J4T3Y3_9ACTN</name>
<dbReference type="EMBL" id="CADCVQ010000119">
    <property type="protein sequence ID" value="CAA9512778.1"/>
    <property type="molecule type" value="Genomic_DNA"/>
</dbReference>
<feature type="region of interest" description="Disordered" evidence="1">
    <location>
        <begin position="1"/>
        <end position="21"/>
    </location>
</feature>